<accession>A0A511UY21</accession>
<evidence type="ECO:0000313" key="1">
    <source>
        <dbReference type="EMBL" id="GEN31534.1"/>
    </source>
</evidence>
<evidence type="ECO:0008006" key="3">
    <source>
        <dbReference type="Google" id="ProtNLM"/>
    </source>
</evidence>
<name>A0A511UY21_9BACI</name>
<dbReference type="AlphaFoldDB" id="A0A511UY21"/>
<dbReference type="EMBL" id="BJXW01000018">
    <property type="protein sequence ID" value="GEN31534.1"/>
    <property type="molecule type" value="Genomic_DNA"/>
</dbReference>
<protein>
    <recommendedName>
        <fullName evidence="3">N-acetyltransferase domain-containing protein</fullName>
    </recommendedName>
</protein>
<dbReference type="RefSeq" id="WP_246118079.1">
    <property type="nucleotide sequence ID" value="NZ_BJXW01000018.1"/>
</dbReference>
<gene>
    <name evidence="1" type="ORF">CQU01_17720</name>
</gene>
<keyword evidence="2" id="KW-1185">Reference proteome</keyword>
<evidence type="ECO:0000313" key="2">
    <source>
        <dbReference type="Proteomes" id="UP000321491"/>
    </source>
</evidence>
<dbReference type="Proteomes" id="UP000321491">
    <property type="component" value="Unassembled WGS sequence"/>
</dbReference>
<proteinExistence type="predicted"/>
<organism evidence="1 2">
    <name type="scientific">Cerasibacillus quisquiliarum</name>
    <dbReference type="NCBI Taxonomy" id="227865"/>
    <lineage>
        <taxon>Bacteria</taxon>
        <taxon>Bacillati</taxon>
        <taxon>Bacillota</taxon>
        <taxon>Bacilli</taxon>
        <taxon>Bacillales</taxon>
        <taxon>Bacillaceae</taxon>
        <taxon>Cerasibacillus</taxon>
    </lineage>
</organism>
<sequence length="89" mass="10128">MGVKYVVLDKMPRTDLMEVIVSLHQNVFGADNLVNKIKDKQKLLFNLALDGEKLVGYKIGYELDKNKFYSWLGGGDSSYRKQCVISINI</sequence>
<comment type="caution">
    <text evidence="1">The sequence shown here is derived from an EMBL/GenBank/DDBJ whole genome shotgun (WGS) entry which is preliminary data.</text>
</comment>
<reference evidence="1 2" key="1">
    <citation type="submission" date="2019-07" db="EMBL/GenBank/DDBJ databases">
        <title>Whole genome shotgun sequence of Cerasibacillus quisquiliarum NBRC 102429.</title>
        <authorList>
            <person name="Hosoyama A."/>
            <person name="Uohara A."/>
            <person name="Ohji S."/>
            <person name="Ichikawa N."/>
        </authorList>
    </citation>
    <scope>NUCLEOTIDE SEQUENCE [LARGE SCALE GENOMIC DNA]</scope>
    <source>
        <strain evidence="1 2">NBRC 102429</strain>
    </source>
</reference>